<dbReference type="RefSeq" id="WP_320186627.1">
    <property type="nucleotide sequence ID" value="NZ_CP138332.1"/>
</dbReference>
<evidence type="ECO:0000313" key="3">
    <source>
        <dbReference type="Proteomes" id="UP001597525"/>
    </source>
</evidence>
<dbReference type="InterPro" id="IPR005835">
    <property type="entry name" value="NTP_transferase_dom"/>
</dbReference>
<reference evidence="3" key="1">
    <citation type="journal article" date="2019" name="Int. J. Syst. Evol. Microbiol.">
        <title>The Global Catalogue of Microorganisms (GCM) 10K type strain sequencing project: providing services to taxonomists for standard genome sequencing and annotation.</title>
        <authorList>
            <consortium name="The Broad Institute Genomics Platform"/>
            <consortium name="The Broad Institute Genome Sequencing Center for Infectious Disease"/>
            <person name="Wu L."/>
            <person name="Ma J."/>
        </authorList>
    </citation>
    <scope>NUCLEOTIDE SEQUENCE [LARGE SCALE GENOMIC DNA]</scope>
    <source>
        <strain evidence="3">KCTC 22814</strain>
    </source>
</reference>
<dbReference type="SUPFAM" id="SSF53448">
    <property type="entry name" value="Nucleotide-diphospho-sugar transferases"/>
    <property type="match status" value="1"/>
</dbReference>
<dbReference type="EMBL" id="JBHUPB010000004">
    <property type="protein sequence ID" value="MFD2967046.1"/>
    <property type="molecule type" value="Genomic_DNA"/>
</dbReference>
<accession>A0ABW6BGE5</accession>
<organism evidence="2 3">
    <name type="scientific">Sphingobacterium bambusae</name>
    <dbReference type="NCBI Taxonomy" id="662858"/>
    <lineage>
        <taxon>Bacteria</taxon>
        <taxon>Pseudomonadati</taxon>
        <taxon>Bacteroidota</taxon>
        <taxon>Sphingobacteriia</taxon>
        <taxon>Sphingobacteriales</taxon>
        <taxon>Sphingobacteriaceae</taxon>
        <taxon>Sphingobacterium</taxon>
    </lineage>
</organism>
<dbReference type="Proteomes" id="UP001597525">
    <property type="component" value="Unassembled WGS sequence"/>
</dbReference>
<dbReference type="Gene3D" id="3.90.550.10">
    <property type="entry name" value="Spore Coat Polysaccharide Biosynthesis Protein SpsA, Chain A"/>
    <property type="match status" value="1"/>
</dbReference>
<protein>
    <submittedName>
        <fullName evidence="2">NDP-sugar synthase</fullName>
    </submittedName>
</protein>
<feature type="domain" description="Nucleotidyl transferase" evidence="1">
    <location>
        <begin position="25"/>
        <end position="183"/>
    </location>
</feature>
<evidence type="ECO:0000313" key="2">
    <source>
        <dbReference type="EMBL" id="MFD2967046.1"/>
    </source>
</evidence>
<dbReference type="Pfam" id="PF00483">
    <property type="entry name" value="NTP_transferase"/>
    <property type="match status" value="1"/>
</dbReference>
<sequence length="304" mass="34206">MSKPTLLILAAGMASRYGSLKQIDAFGPHGETIIDYSIYDAIKAGFGKVVFIIREEFLDKMREVFDAKLQGKIEVDYAFQSYDLTKFGIDKVIERSKPWGTAHAVMSAKEQVNEPFCVINADDFYGTDSFMKMAKFLTTEVSDDKMALMGFQVGNTMSDFGYVSRGVCEVDAEGHMESVTERTNIYYVDAEQGGRKIVYEEDAVQHDLDPETRVSMNFWGFTPKIFEVAEGMFHDFVAANADNPKSEFFIPSVPDYMVKKGMADFKVIPTSSKWFGVTYKEDKAIVQESISKLVAEGAYPEKLF</sequence>
<evidence type="ECO:0000259" key="1">
    <source>
        <dbReference type="Pfam" id="PF00483"/>
    </source>
</evidence>
<keyword evidence="3" id="KW-1185">Reference proteome</keyword>
<dbReference type="InterPro" id="IPR029044">
    <property type="entry name" value="Nucleotide-diphossugar_trans"/>
</dbReference>
<comment type="caution">
    <text evidence="2">The sequence shown here is derived from an EMBL/GenBank/DDBJ whole genome shotgun (WGS) entry which is preliminary data.</text>
</comment>
<proteinExistence type="predicted"/>
<name>A0ABW6BGE5_9SPHI</name>
<gene>
    <name evidence="2" type="ORF">ACFS7Y_06595</name>
</gene>